<reference evidence="2 3" key="1">
    <citation type="submission" date="2019-08" db="EMBL/GenBank/DDBJ databases">
        <title>Identification of a novel species of the genus Boseongicola.</title>
        <authorList>
            <person name="Zhang X.-Q."/>
        </authorList>
    </citation>
    <scope>NUCLEOTIDE SEQUENCE [LARGE SCALE GENOMIC DNA]</scope>
    <source>
        <strain evidence="2 3">HY14</strain>
    </source>
</reference>
<sequence>MSRIQRLHTAEPASRTIRKSPTRVARHLPAADRQHLERHLKRCADDGTPAAPLLRHVLDHKVQSTTPLEGECPRDLVCSGRLVTWSVDGGPARTGLLSHRARTGSHSGVIAVASLLGATLMGMRVGQQAPLLREDGAILSLTVLKVSDPT</sequence>
<dbReference type="GO" id="GO:0032784">
    <property type="term" value="P:regulation of DNA-templated transcription elongation"/>
    <property type="evidence" value="ECO:0007669"/>
    <property type="project" value="InterPro"/>
</dbReference>
<dbReference type="RefSeq" id="WP_148376415.1">
    <property type="nucleotide sequence ID" value="NZ_VSIY01000003.1"/>
</dbReference>
<accession>A0A5D0RR12</accession>
<protein>
    <recommendedName>
        <fullName evidence="4">Regulator of nucleoside diphosphate kinase</fullName>
    </recommendedName>
</protein>
<proteinExistence type="predicted"/>
<evidence type="ECO:0000313" key="3">
    <source>
        <dbReference type="Proteomes" id="UP000322080"/>
    </source>
</evidence>
<feature type="compositionally biased region" description="Basic residues" evidence="1">
    <location>
        <begin position="16"/>
        <end position="25"/>
    </location>
</feature>
<evidence type="ECO:0008006" key="4">
    <source>
        <dbReference type="Google" id="ProtNLM"/>
    </source>
</evidence>
<dbReference type="AlphaFoldDB" id="A0A5D0RR12"/>
<name>A0A5D0RR12_9RHOB</name>
<dbReference type="InterPro" id="IPR036953">
    <property type="entry name" value="GreA/GreB_C_sf"/>
</dbReference>
<feature type="region of interest" description="Disordered" evidence="1">
    <location>
        <begin position="1"/>
        <end position="25"/>
    </location>
</feature>
<evidence type="ECO:0000313" key="2">
    <source>
        <dbReference type="EMBL" id="TYB83325.1"/>
    </source>
</evidence>
<dbReference type="Proteomes" id="UP000322080">
    <property type="component" value="Unassembled WGS sequence"/>
</dbReference>
<comment type="caution">
    <text evidence="2">The sequence shown here is derived from an EMBL/GenBank/DDBJ whole genome shotgun (WGS) entry which is preliminary data.</text>
</comment>
<keyword evidence="3" id="KW-1185">Reference proteome</keyword>
<dbReference type="EMBL" id="VSIY01000003">
    <property type="protein sequence ID" value="TYB83325.1"/>
    <property type="molecule type" value="Genomic_DNA"/>
</dbReference>
<evidence type="ECO:0000256" key="1">
    <source>
        <dbReference type="SAM" id="MobiDB-lite"/>
    </source>
</evidence>
<gene>
    <name evidence="2" type="ORF">FVF75_03885</name>
</gene>
<organism evidence="2 3">
    <name type="scientific">Maritimibacter fusiformis</name>
    <dbReference type="NCBI Taxonomy" id="2603819"/>
    <lineage>
        <taxon>Bacteria</taxon>
        <taxon>Pseudomonadati</taxon>
        <taxon>Pseudomonadota</taxon>
        <taxon>Alphaproteobacteria</taxon>
        <taxon>Rhodobacterales</taxon>
        <taxon>Roseobacteraceae</taxon>
        <taxon>Maritimibacter</taxon>
    </lineage>
</organism>
<dbReference type="Gene3D" id="3.10.50.30">
    <property type="entry name" value="Transcription elongation factor, GreA/GreB, C-terminal domain"/>
    <property type="match status" value="1"/>
</dbReference>
<dbReference type="GO" id="GO:0003677">
    <property type="term" value="F:DNA binding"/>
    <property type="evidence" value="ECO:0007669"/>
    <property type="project" value="InterPro"/>
</dbReference>